<dbReference type="EMBL" id="LAZR01022687">
    <property type="protein sequence ID" value="KKL81011.1"/>
    <property type="molecule type" value="Genomic_DNA"/>
</dbReference>
<evidence type="ECO:0000313" key="1">
    <source>
        <dbReference type="EMBL" id="KKL81011.1"/>
    </source>
</evidence>
<proteinExistence type="predicted"/>
<reference evidence="1" key="1">
    <citation type="journal article" date="2015" name="Nature">
        <title>Complex archaea that bridge the gap between prokaryotes and eukaryotes.</title>
        <authorList>
            <person name="Spang A."/>
            <person name="Saw J.H."/>
            <person name="Jorgensen S.L."/>
            <person name="Zaremba-Niedzwiedzka K."/>
            <person name="Martijn J."/>
            <person name="Lind A.E."/>
            <person name="van Eijk R."/>
            <person name="Schleper C."/>
            <person name="Guy L."/>
            <person name="Ettema T.J."/>
        </authorList>
    </citation>
    <scope>NUCLEOTIDE SEQUENCE</scope>
</reference>
<organism evidence="1">
    <name type="scientific">marine sediment metagenome</name>
    <dbReference type="NCBI Taxonomy" id="412755"/>
    <lineage>
        <taxon>unclassified sequences</taxon>
        <taxon>metagenomes</taxon>
        <taxon>ecological metagenomes</taxon>
    </lineage>
</organism>
<accession>A0A0F9FRK4</accession>
<name>A0A0F9FRK4_9ZZZZ</name>
<gene>
    <name evidence="1" type="ORF">LCGC14_1999030</name>
</gene>
<comment type="caution">
    <text evidence="1">The sequence shown here is derived from an EMBL/GenBank/DDBJ whole genome shotgun (WGS) entry which is preliminary data.</text>
</comment>
<sequence length="80" mass="9791">MGKYKRIQDKKYIIPVTTILFNDENSKEHWNGIIAKKREETVTWWKNKVKAKKCISVLDLKEMHKRYHLFNEKEKKENNK</sequence>
<protein>
    <submittedName>
        <fullName evidence="1">Uncharacterized protein</fullName>
    </submittedName>
</protein>
<dbReference type="AlphaFoldDB" id="A0A0F9FRK4"/>